<evidence type="ECO:0000256" key="5">
    <source>
        <dbReference type="ARBA" id="ARBA00023098"/>
    </source>
</evidence>
<comment type="catalytic activity">
    <reaction evidence="1 10">
        <text>a fatty acyl-[ACP] + phosphate = an acyl phosphate + holo-[ACP]</text>
        <dbReference type="Rhea" id="RHEA:42292"/>
        <dbReference type="Rhea" id="RHEA-COMP:9685"/>
        <dbReference type="Rhea" id="RHEA-COMP:14125"/>
        <dbReference type="ChEBI" id="CHEBI:43474"/>
        <dbReference type="ChEBI" id="CHEBI:59918"/>
        <dbReference type="ChEBI" id="CHEBI:64479"/>
        <dbReference type="ChEBI" id="CHEBI:138651"/>
        <dbReference type="EC" id="2.3.1.274"/>
    </reaction>
</comment>
<accession>A0A1S6IN52</accession>
<evidence type="ECO:0000256" key="10">
    <source>
        <dbReference type="HAMAP-Rule" id="MF_00019"/>
    </source>
</evidence>
<dbReference type="STRING" id="708126.BW727_100557"/>
<comment type="similarity">
    <text evidence="10">Belongs to the PlsX family.</text>
</comment>
<evidence type="ECO:0000313" key="11">
    <source>
        <dbReference type="EMBL" id="AQS52950.1"/>
    </source>
</evidence>
<evidence type="ECO:0000256" key="4">
    <source>
        <dbReference type="ARBA" id="ARBA00022679"/>
    </source>
</evidence>
<evidence type="ECO:0000256" key="2">
    <source>
        <dbReference type="ARBA" id="ARBA00022490"/>
    </source>
</evidence>
<dbReference type="GO" id="GO:0008654">
    <property type="term" value="P:phospholipid biosynthetic process"/>
    <property type="evidence" value="ECO:0007669"/>
    <property type="project" value="UniProtKB-KW"/>
</dbReference>
<dbReference type="GO" id="GO:0006633">
    <property type="term" value="P:fatty acid biosynthetic process"/>
    <property type="evidence" value="ECO:0007669"/>
    <property type="project" value="UniProtKB-UniRule"/>
</dbReference>
<keyword evidence="6 10" id="KW-0594">Phospholipid biosynthesis</keyword>
<organism evidence="11 12">
    <name type="scientific">Jeotgalibaca dankookensis</name>
    <dbReference type="NCBI Taxonomy" id="708126"/>
    <lineage>
        <taxon>Bacteria</taxon>
        <taxon>Bacillati</taxon>
        <taxon>Bacillota</taxon>
        <taxon>Bacilli</taxon>
        <taxon>Lactobacillales</taxon>
        <taxon>Carnobacteriaceae</taxon>
        <taxon>Jeotgalibaca</taxon>
    </lineage>
</organism>
<dbReference type="EC" id="2.3.1.274" evidence="8 10"/>
<dbReference type="PANTHER" id="PTHR30100">
    <property type="entry name" value="FATTY ACID/PHOSPHOLIPID SYNTHESIS PROTEIN PLSX"/>
    <property type="match status" value="1"/>
</dbReference>
<comment type="function">
    <text evidence="10">Catalyzes the reversible formation of acyl-phosphate (acyl-PO(4)) from acyl-[acyl-carrier-protein] (acyl-ACP). This enzyme utilizes acyl-ACP as fatty acyl donor, but not acyl-CoA.</text>
</comment>
<comment type="subcellular location">
    <subcellularLocation>
        <location evidence="10">Cytoplasm</location>
    </subcellularLocation>
    <text evidence="10">Associated with the membrane possibly through PlsY.</text>
</comment>
<proteinExistence type="inferred from homology"/>
<comment type="subunit">
    <text evidence="9 10">Homodimer. Probably interacts with PlsY.</text>
</comment>
<dbReference type="Gene3D" id="3.40.718.10">
    <property type="entry name" value="Isopropylmalate Dehydrogenase"/>
    <property type="match status" value="1"/>
</dbReference>
<dbReference type="Proteomes" id="UP000188993">
    <property type="component" value="Chromosome"/>
</dbReference>
<sequence length="340" mass="36570">MRIAVDAMGGDHAPQAIVEGILLAAQEYSDVEFILYGDGEKIKPYLGDHYNTDKIKIVHTSEKIESDDEPVRAIRSKKQASMVLAARAVKEGKADALFSAGNTGALLAAGLLIIGRIKGIDRPGLMPVLPVIGKDEQFVFMDVGANADSKAENMHQFGILGSYYSEFVLGKKNPKVALLNNGSEPRKGSELSKKAYDLLAADEGINFIGNTEARELFSGLADVIVTDGFTGNAVLKTIEGTAMSVMELMKASILDGGVKAKLGGLMLKDSLRTVKDTMDYSKFGGAVLFGLRAPVVKTHGSADKVAVYHTIKQIRQILTSNVIDDLVVHFETLNEKQAIE</sequence>
<dbReference type="InterPro" id="IPR003664">
    <property type="entry name" value="FA_synthesis"/>
</dbReference>
<evidence type="ECO:0000256" key="9">
    <source>
        <dbReference type="ARBA" id="ARBA00046608"/>
    </source>
</evidence>
<dbReference type="UniPathway" id="UPA00085"/>
<keyword evidence="4 10" id="KW-0808">Transferase</keyword>
<evidence type="ECO:0000256" key="6">
    <source>
        <dbReference type="ARBA" id="ARBA00023209"/>
    </source>
</evidence>
<keyword evidence="5 10" id="KW-0443">Lipid metabolism</keyword>
<keyword evidence="2 10" id="KW-0963">Cytoplasm</keyword>
<dbReference type="GO" id="GO:0005737">
    <property type="term" value="C:cytoplasm"/>
    <property type="evidence" value="ECO:0007669"/>
    <property type="project" value="UniProtKB-SubCell"/>
</dbReference>
<dbReference type="KEGG" id="jda:BW727_100557"/>
<name>A0A1S6IN52_9LACT</name>
<dbReference type="Pfam" id="PF02504">
    <property type="entry name" value="FA_synthesis"/>
    <property type="match status" value="1"/>
</dbReference>
<dbReference type="AlphaFoldDB" id="A0A1S6IN52"/>
<dbReference type="OrthoDB" id="9806408at2"/>
<dbReference type="RefSeq" id="WP_062467715.1">
    <property type="nucleotide sequence ID" value="NZ_BBYN01000001.1"/>
</dbReference>
<dbReference type="PANTHER" id="PTHR30100:SF1">
    <property type="entry name" value="PHOSPHATE ACYLTRANSFERASE"/>
    <property type="match status" value="1"/>
</dbReference>
<comment type="pathway">
    <text evidence="10">Lipid metabolism; phospholipid metabolism.</text>
</comment>
<keyword evidence="7 10" id="KW-1208">Phospholipid metabolism</keyword>
<dbReference type="InterPro" id="IPR012281">
    <property type="entry name" value="Phospholipid_synth_PlsX-like"/>
</dbReference>
<gene>
    <name evidence="10 11" type="primary">plsX</name>
    <name evidence="11" type="ORF">BW727_100557</name>
</gene>
<dbReference type="EMBL" id="CP019728">
    <property type="protein sequence ID" value="AQS52950.1"/>
    <property type="molecule type" value="Genomic_DNA"/>
</dbReference>
<reference evidence="11 12" key="1">
    <citation type="journal article" date="2014" name="Int. J. Syst. Evol. Microbiol.">
        <title>Jeotgalibaca dankookensis gen. nov., sp. nov., a member of the family Carnobacteriaceae, isolated from seujeot (Korean traditional food).</title>
        <authorList>
            <person name="Lee D.G."/>
            <person name="Trujillo M.E."/>
            <person name="Kang H."/>
            <person name="Ahn T.Y."/>
        </authorList>
    </citation>
    <scope>NUCLEOTIDE SEQUENCE [LARGE SCALE GENOMIC DNA]</scope>
    <source>
        <strain evidence="11 12">EX-07</strain>
    </source>
</reference>
<evidence type="ECO:0000256" key="7">
    <source>
        <dbReference type="ARBA" id="ARBA00023264"/>
    </source>
</evidence>
<evidence type="ECO:0000313" key="12">
    <source>
        <dbReference type="Proteomes" id="UP000188993"/>
    </source>
</evidence>
<dbReference type="GO" id="GO:0043811">
    <property type="term" value="F:phosphate:acyl-[acyl carrier protein] acyltransferase activity"/>
    <property type="evidence" value="ECO:0007669"/>
    <property type="project" value="UniProtKB-UniRule"/>
</dbReference>
<protein>
    <recommendedName>
        <fullName evidence="8 10">Phosphate acyltransferase</fullName>
        <ecNumber evidence="8 10">2.3.1.274</ecNumber>
    </recommendedName>
    <alternativeName>
        <fullName evidence="10">Acyl-ACP phosphotransacylase</fullName>
    </alternativeName>
    <alternativeName>
        <fullName evidence="10">Acyl-[acyl-carrier-protein]--phosphate acyltransferase</fullName>
    </alternativeName>
    <alternativeName>
        <fullName evidence="10">Phosphate-acyl-ACP acyltransferase</fullName>
    </alternativeName>
</protein>
<dbReference type="SUPFAM" id="SSF53659">
    <property type="entry name" value="Isocitrate/Isopropylmalate dehydrogenase-like"/>
    <property type="match status" value="1"/>
</dbReference>
<evidence type="ECO:0000256" key="8">
    <source>
        <dbReference type="ARBA" id="ARBA00024069"/>
    </source>
</evidence>
<evidence type="ECO:0000256" key="3">
    <source>
        <dbReference type="ARBA" id="ARBA00022516"/>
    </source>
</evidence>
<keyword evidence="11" id="KW-0012">Acyltransferase</keyword>
<dbReference type="PIRSF" id="PIRSF002465">
    <property type="entry name" value="Phsphlp_syn_PlsX"/>
    <property type="match status" value="1"/>
</dbReference>
<keyword evidence="3 10" id="KW-0444">Lipid biosynthesis</keyword>
<dbReference type="HAMAP" id="MF_00019">
    <property type="entry name" value="PlsX"/>
    <property type="match status" value="1"/>
</dbReference>
<evidence type="ECO:0000256" key="1">
    <source>
        <dbReference type="ARBA" id="ARBA00001232"/>
    </source>
</evidence>
<dbReference type="NCBIfam" id="TIGR00182">
    <property type="entry name" value="plsX"/>
    <property type="match status" value="1"/>
</dbReference>
<keyword evidence="12" id="KW-1185">Reference proteome</keyword>